<proteinExistence type="predicted"/>
<evidence type="ECO:0000313" key="1">
    <source>
        <dbReference type="EMBL" id="EWY80071.1"/>
    </source>
</evidence>
<name>W9HIR2_FUSOX</name>
<dbReference type="Proteomes" id="UP000030753">
    <property type="component" value="Unassembled WGS sequence"/>
</dbReference>
<gene>
    <name evidence="1" type="ORF">FOYG_16864</name>
</gene>
<dbReference type="EMBL" id="JH717851">
    <property type="protein sequence ID" value="EWY80071.1"/>
    <property type="molecule type" value="Genomic_DNA"/>
</dbReference>
<sequence>MDAHTSGLQAIDHTDRLRQWLELSSEDFLQQVRTYTTGTDLNCFLDQKAYITICRGMGDKYDYYASWEEVTELTNFIFEKKMFGEEEEEEDWQGAGRLFLALCIIRTERKPDPEHGFSLLEQFTDPRAVRQVTAAHYLGYALRCFNSGLSYGDISMDDQAWLRCQKDQSICPLYAKMLEGTASEMYERQHDQVDEPTGGLVKLEERVGERFRNDVRR</sequence>
<organism evidence="1 2">
    <name type="scientific">Fusarium oxysporum NRRL 32931</name>
    <dbReference type="NCBI Taxonomy" id="660029"/>
    <lineage>
        <taxon>Eukaryota</taxon>
        <taxon>Fungi</taxon>
        <taxon>Dikarya</taxon>
        <taxon>Ascomycota</taxon>
        <taxon>Pezizomycotina</taxon>
        <taxon>Sordariomycetes</taxon>
        <taxon>Hypocreomycetidae</taxon>
        <taxon>Hypocreales</taxon>
        <taxon>Nectriaceae</taxon>
        <taxon>Fusarium</taxon>
        <taxon>Fusarium oxysporum species complex</taxon>
    </lineage>
</organism>
<dbReference type="HOGENOM" id="CLU_1272334_0_0_1"/>
<protein>
    <submittedName>
        <fullName evidence="1">Uncharacterized protein</fullName>
    </submittedName>
</protein>
<evidence type="ECO:0000313" key="2">
    <source>
        <dbReference type="Proteomes" id="UP000030753"/>
    </source>
</evidence>
<accession>W9HIR2</accession>
<dbReference type="AlphaFoldDB" id="W9HIR2"/>
<reference evidence="1 2" key="1">
    <citation type="submission" date="2011-06" db="EMBL/GenBank/DDBJ databases">
        <title>The Genome Sequence of Fusarium oxysporum FOSC 3-a.</title>
        <authorList>
            <consortium name="The Broad Institute Genome Sequencing Platform"/>
            <person name="Ma L.-J."/>
            <person name="Gale L.R."/>
            <person name="Schwartz D.C."/>
            <person name="Zhou S."/>
            <person name="Corby-Kistler H."/>
            <person name="Young S.K."/>
            <person name="Zeng Q."/>
            <person name="Gargeya S."/>
            <person name="Fitzgerald M."/>
            <person name="Haas B."/>
            <person name="Abouelleil A."/>
            <person name="Alvarado L."/>
            <person name="Arachchi H.M."/>
            <person name="Berlin A."/>
            <person name="Brown A."/>
            <person name="Chapman S.B."/>
            <person name="Chen Z."/>
            <person name="Dunbar C."/>
            <person name="Freedman E."/>
            <person name="Gearin G."/>
            <person name="Gellesch M."/>
            <person name="Goldberg J."/>
            <person name="Griggs A."/>
            <person name="Gujja S."/>
            <person name="Heiman D."/>
            <person name="Howarth C."/>
            <person name="Larson L."/>
            <person name="Lui A."/>
            <person name="MacDonald P.J.P."/>
            <person name="Mehta T."/>
            <person name="Montmayeur A."/>
            <person name="Murphy C."/>
            <person name="Neiman D."/>
            <person name="Pearson M."/>
            <person name="Priest M."/>
            <person name="Roberts A."/>
            <person name="Saif S."/>
            <person name="Shea T."/>
            <person name="Shenoy N."/>
            <person name="Sisk P."/>
            <person name="Stolte C."/>
            <person name="Sykes S."/>
            <person name="Wortman J."/>
            <person name="Nusbaum C."/>
            <person name="Birren B."/>
        </authorList>
    </citation>
    <scope>NUCLEOTIDE SEQUENCE [LARGE SCALE GENOMIC DNA]</scope>
    <source>
        <strain evidence="2">FOSC 3-a</strain>
    </source>
</reference>